<accession>A0ABD6E495</accession>
<dbReference type="SMART" id="SM00233">
    <property type="entry name" value="PH"/>
    <property type="match status" value="1"/>
</dbReference>
<gene>
    <name evidence="3" type="ORF">AB6A40_001483</name>
</gene>
<sequence>MTVSCGAGERSTLHYSACVSKMFEQKCETQRCKMDPVLKDFLRVFQGKLFSKWKRYLGAVFEENQSGKARLEMYSSDSQIACLRPAQIIVLSECLAIRLVNFIGQEVIQIQQRNTPVVIIAVEETDRWHQALCKAAFPSQFHRNTISGTPVMLSDEYDEPWDVCHVSIIPRRSAGLPDGIYELYFNKDFLIIKKDSDIEMRPWLYSQIMEVAAGSQCVGIMFTDRSKLEFMCRMPSSVIDSLQRRVGLRRTDARFYSSLSGYLDYYVPISRTNDWRSPIAKVNQSYEKRAQSSDTRIDVRPSFCFNPIEQQQQQFQKQQEGNQREQKQKQHYQQTENKYSMKQTAKNWMSATDDFCTYDSFSELKYPIHSNFESAEMRESKHRLEKSIAAQMNIDLSPATPLDGRMETVQSDPLTLMGTPSFPSESRFLWESNSERPEKSDMSKFANESLCSYGGVPSEFIRWEPPVCKQSKNPLSTKSNAQHSRNSYTGM</sequence>
<evidence type="ECO:0000256" key="1">
    <source>
        <dbReference type="SAM" id="MobiDB-lite"/>
    </source>
</evidence>
<feature type="domain" description="PH" evidence="2">
    <location>
        <begin position="36"/>
        <end position="139"/>
    </location>
</feature>
<organism evidence="3 4">
    <name type="scientific">Gnathostoma spinigerum</name>
    <dbReference type="NCBI Taxonomy" id="75299"/>
    <lineage>
        <taxon>Eukaryota</taxon>
        <taxon>Metazoa</taxon>
        <taxon>Ecdysozoa</taxon>
        <taxon>Nematoda</taxon>
        <taxon>Chromadorea</taxon>
        <taxon>Rhabditida</taxon>
        <taxon>Spirurina</taxon>
        <taxon>Gnathostomatomorpha</taxon>
        <taxon>Gnathostomatoidea</taxon>
        <taxon>Gnathostomatidae</taxon>
        <taxon>Gnathostoma</taxon>
    </lineage>
</organism>
<dbReference type="InterPro" id="IPR001849">
    <property type="entry name" value="PH_domain"/>
</dbReference>
<dbReference type="InterPro" id="IPR011993">
    <property type="entry name" value="PH-like_dom_sf"/>
</dbReference>
<dbReference type="AlphaFoldDB" id="A0ABD6E495"/>
<dbReference type="SUPFAM" id="SSF50729">
    <property type="entry name" value="PH domain-like"/>
    <property type="match status" value="1"/>
</dbReference>
<evidence type="ECO:0000259" key="2">
    <source>
        <dbReference type="SMART" id="SM00233"/>
    </source>
</evidence>
<feature type="region of interest" description="Disordered" evidence="1">
    <location>
        <begin position="310"/>
        <end position="338"/>
    </location>
</feature>
<keyword evidence="4" id="KW-1185">Reference proteome</keyword>
<feature type="compositionally biased region" description="Low complexity" evidence="1">
    <location>
        <begin position="310"/>
        <end position="321"/>
    </location>
</feature>
<dbReference type="EMBL" id="JBGFUD010000558">
    <property type="protein sequence ID" value="MFH4974774.1"/>
    <property type="molecule type" value="Genomic_DNA"/>
</dbReference>
<dbReference type="Proteomes" id="UP001608902">
    <property type="component" value="Unassembled WGS sequence"/>
</dbReference>
<comment type="caution">
    <text evidence="3">The sequence shown here is derived from an EMBL/GenBank/DDBJ whole genome shotgun (WGS) entry which is preliminary data.</text>
</comment>
<name>A0ABD6E495_9BILA</name>
<reference evidence="3 4" key="1">
    <citation type="submission" date="2024-08" db="EMBL/GenBank/DDBJ databases">
        <title>Gnathostoma spinigerum genome.</title>
        <authorList>
            <person name="Gonzalez-Bertolin B."/>
            <person name="Monzon S."/>
            <person name="Zaballos A."/>
            <person name="Jimenez P."/>
            <person name="Dekumyoy P."/>
            <person name="Varona S."/>
            <person name="Cuesta I."/>
            <person name="Sumanam S."/>
            <person name="Adisakwattana P."/>
            <person name="Gasser R.B."/>
            <person name="Hernandez-Gonzalez A."/>
            <person name="Young N.D."/>
            <person name="Perteguer M.J."/>
        </authorList>
    </citation>
    <scope>NUCLEOTIDE SEQUENCE [LARGE SCALE GENOMIC DNA]</scope>
    <source>
        <strain evidence="3">AL3</strain>
        <tissue evidence="3">Liver</tissue>
    </source>
</reference>
<protein>
    <recommendedName>
        <fullName evidence="2">PH domain-containing protein</fullName>
    </recommendedName>
</protein>
<proteinExistence type="predicted"/>
<dbReference type="Gene3D" id="2.30.29.30">
    <property type="entry name" value="Pleckstrin-homology domain (PH domain)/Phosphotyrosine-binding domain (PTB)"/>
    <property type="match status" value="1"/>
</dbReference>
<feature type="region of interest" description="Disordered" evidence="1">
    <location>
        <begin position="469"/>
        <end position="491"/>
    </location>
</feature>
<evidence type="ECO:0000313" key="4">
    <source>
        <dbReference type="Proteomes" id="UP001608902"/>
    </source>
</evidence>
<feature type="compositionally biased region" description="Polar residues" evidence="1">
    <location>
        <begin position="470"/>
        <end position="491"/>
    </location>
</feature>
<evidence type="ECO:0000313" key="3">
    <source>
        <dbReference type="EMBL" id="MFH4974774.1"/>
    </source>
</evidence>